<keyword evidence="1" id="KW-0805">Transcription regulation</keyword>
<name>A0A087AZK8_9BIFI</name>
<dbReference type="InterPro" id="IPR046335">
    <property type="entry name" value="LacI/GalR-like_sensor"/>
</dbReference>
<dbReference type="PROSITE" id="PS50932">
    <property type="entry name" value="HTH_LACI_2"/>
    <property type="match status" value="1"/>
</dbReference>
<dbReference type="PANTHER" id="PTHR30146:SF109">
    <property type="entry name" value="HTH-TYPE TRANSCRIPTIONAL REGULATOR GALS"/>
    <property type="match status" value="1"/>
</dbReference>
<feature type="domain" description="HTH lacI-type" evidence="4">
    <location>
        <begin position="10"/>
        <end position="64"/>
    </location>
</feature>
<keyword evidence="3" id="KW-0804">Transcription</keyword>
<dbReference type="PANTHER" id="PTHR30146">
    <property type="entry name" value="LACI-RELATED TRANSCRIPTIONAL REPRESSOR"/>
    <property type="match status" value="1"/>
</dbReference>
<dbReference type="OrthoDB" id="9785139at2"/>
<dbReference type="Gene3D" id="1.10.260.40">
    <property type="entry name" value="lambda repressor-like DNA-binding domains"/>
    <property type="match status" value="1"/>
</dbReference>
<sequence>MSGRKEQKAVSIRDVATLAGVSPSTVSRYVNKSAYVAPDKEEKIRDAIQLLGYSPNPIAQALVNQHTYSIAVLSSNTVLYGQAQTIAGIEAAARAAGYTISIGVLTGTTRKEIQDDIQASLAQRPAGIIILNYDKIGHTALSLIDGSLPVTVIAGERTPEYAQVSLEERQGGYEATRYLLSLGHKNVVHIAIPGEPSNDTRLAGWRQACEEAGAAMSTPISAPWDPEQAREIGRNLPSGTTAVFAGNDEIAMGVIRGLKDSGRAVPQDVSVVGFDDNPLGRIWDPSLTTIRQNFYEAGCAAAELLRQQIEPQDVDGTAGKVPESFHATQEKEIPPASDYRRITGQLIVRESAQAI</sequence>
<dbReference type="Pfam" id="PF13377">
    <property type="entry name" value="Peripla_BP_3"/>
    <property type="match status" value="1"/>
</dbReference>
<evidence type="ECO:0000256" key="1">
    <source>
        <dbReference type="ARBA" id="ARBA00023015"/>
    </source>
</evidence>
<dbReference type="eggNOG" id="COG1609">
    <property type="taxonomic scope" value="Bacteria"/>
</dbReference>
<dbReference type="InterPro" id="IPR001387">
    <property type="entry name" value="Cro/C1-type_HTH"/>
</dbReference>
<evidence type="ECO:0000259" key="4">
    <source>
        <dbReference type="PROSITE" id="PS50932"/>
    </source>
</evidence>
<dbReference type="PROSITE" id="PS00356">
    <property type="entry name" value="HTH_LACI_1"/>
    <property type="match status" value="1"/>
</dbReference>
<keyword evidence="2" id="KW-0238">DNA-binding</keyword>
<proteinExistence type="predicted"/>
<evidence type="ECO:0000313" key="7">
    <source>
        <dbReference type="Proteomes" id="UP000029067"/>
    </source>
</evidence>
<feature type="domain" description="HTH cro/C1-type" evidence="5">
    <location>
        <begin position="6"/>
        <end position="54"/>
    </location>
</feature>
<organism evidence="6 7">
    <name type="scientific">Bifidobacterium cuniculi</name>
    <dbReference type="NCBI Taxonomy" id="1688"/>
    <lineage>
        <taxon>Bacteria</taxon>
        <taxon>Bacillati</taxon>
        <taxon>Actinomycetota</taxon>
        <taxon>Actinomycetes</taxon>
        <taxon>Bifidobacteriales</taxon>
        <taxon>Bifidobacteriaceae</taxon>
        <taxon>Bifidobacterium</taxon>
    </lineage>
</organism>
<dbReference type="SMART" id="SM00354">
    <property type="entry name" value="HTH_LACI"/>
    <property type="match status" value="1"/>
</dbReference>
<dbReference type="GO" id="GO:0000976">
    <property type="term" value="F:transcription cis-regulatory region binding"/>
    <property type="evidence" value="ECO:0007669"/>
    <property type="project" value="TreeGrafter"/>
</dbReference>
<dbReference type="SUPFAM" id="SSF47413">
    <property type="entry name" value="lambda repressor-like DNA-binding domains"/>
    <property type="match status" value="1"/>
</dbReference>
<dbReference type="AlphaFoldDB" id="A0A087AZK8"/>
<gene>
    <name evidence="6" type="ORF">BCUN_2072</name>
</gene>
<dbReference type="RefSeq" id="WP_051920748.1">
    <property type="nucleotide sequence ID" value="NZ_JGYV01000005.1"/>
</dbReference>
<dbReference type="SUPFAM" id="SSF53822">
    <property type="entry name" value="Periplasmic binding protein-like I"/>
    <property type="match status" value="1"/>
</dbReference>
<dbReference type="InterPro" id="IPR000843">
    <property type="entry name" value="HTH_LacI"/>
</dbReference>
<dbReference type="CDD" id="cd01392">
    <property type="entry name" value="HTH_LacI"/>
    <property type="match status" value="1"/>
</dbReference>
<evidence type="ECO:0000313" key="6">
    <source>
        <dbReference type="EMBL" id="KFI64208.1"/>
    </source>
</evidence>
<evidence type="ECO:0000256" key="2">
    <source>
        <dbReference type="ARBA" id="ARBA00023125"/>
    </source>
</evidence>
<protein>
    <submittedName>
        <fullName evidence="6">LacI family transcriptional regulator</fullName>
    </submittedName>
</protein>
<dbReference type="PROSITE" id="PS50943">
    <property type="entry name" value="HTH_CROC1"/>
    <property type="match status" value="1"/>
</dbReference>
<dbReference type="EMBL" id="JGYV01000005">
    <property type="protein sequence ID" value="KFI64208.1"/>
    <property type="molecule type" value="Genomic_DNA"/>
</dbReference>
<comment type="caution">
    <text evidence="6">The sequence shown here is derived from an EMBL/GenBank/DDBJ whole genome shotgun (WGS) entry which is preliminary data.</text>
</comment>
<dbReference type="InterPro" id="IPR010982">
    <property type="entry name" value="Lambda_DNA-bd_dom_sf"/>
</dbReference>
<dbReference type="GO" id="GO:0003700">
    <property type="term" value="F:DNA-binding transcription factor activity"/>
    <property type="evidence" value="ECO:0007669"/>
    <property type="project" value="TreeGrafter"/>
</dbReference>
<reference evidence="6 7" key="1">
    <citation type="submission" date="2014-03" db="EMBL/GenBank/DDBJ databases">
        <title>Genomics of Bifidobacteria.</title>
        <authorList>
            <person name="Ventura M."/>
            <person name="Milani C."/>
            <person name="Lugli G.A."/>
        </authorList>
    </citation>
    <scope>NUCLEOTIDE SEQUENCE [LARGE SCALE GENOMIC DNA]</scope>
    <source>
        <strain evidence="6 7">LMG 10738</strain>
    </source>
</reference>
<evidence type="ECO:0000259" key="5">
    <source>
        <dbReference type="PROSITE" id="PS50943"/>
    </source>
</evidence>
<dbReference type="Gene3D" id="3.40.50.2300">
    <property type="match status" value="2"/>
</dbReference>
<dbReference type="InterPro" id="IPR028082">
    <property type="entry name" value="Peripla_BP_I"/>
</dbReference>
<evidence type="ECO:0000256" key="3">
    <source>
        <dbReference type="ARBA" id="ARBA00023163"/>
    </source>
</evidence>
<accession>A0A087AZK8</accession>
<dbReference type="STRING" id="1688.BCUN_2072"/>
<keyword evidence="7" id="KW-1185">Reference proteome</keyword>
<dbReference type="Proteomes" id="UP000029067">
    <property type="component" value="Unassembled WGS sequence"/>
</dbReference>
<dbReference type="Pfam" id="PF00356">
    <property type="entry name" value="LacI"/>
    <property type="match status" value="1"/>
</dbReference>